<protein>
    <submittedName>
        <fullName evidence="2">Uncharacterized protein</fullName>
    </submittedName>
</protein>
<accession>A0A7V7TWV7</accession>
<dbReference type="AlphaFoldDB" id="A0A7V7TWV7"/>
<gene>
    <name evidence="2" type="ORF">F6X38_09750</name>
</gene>
<reference evidence="2 3" key="1">
    <citation type="submission" date="2019-09" db="EMBL/GenBank/DDBJ databases">
        <title>YIM 132180 draft genome.</title>
        <authorList>
            <person name="Zhang K."/>
        </authorList>
    </citation>
    <scope>NUCLEOTIDE SEQUENCE [LARGE SCALE GENOMIC DNA]</scope>
    <source>
        <strain evidence="2 3">YIM 132180</strain>
    </source>
</reference>
<name>A0A7V7TWV7_9HYPH</name>
<keyword evidence="3" id="KW-1185">Reference proteome</keyword>
<proteinExistence type="predicted"/>
<evidence type="ECO:0000313" key="2">
    <source>
        <dbReference type="EMBL" id="KAB0680084.1"/>
    </source>
</evidence>
<evidence type="ECO:0000313" key="3">
    <source>
        <dbReference type="Proteomes" id="UP000432089"/>
    </source>
</evidence>
<feature type="compositionally biased region" description="Low complexity" evidence="1">
    <location>
        <begin position="28"/>
        <end position="46"/>
    </location>
</feature>
<dbReference type="EMBL" id="VZDO01000006">
    <property type="protein sequence ID" value="KAB0680084.1"/>
    <property type="molecule type" value="Genomic_DNA"/>
</dbReference>
<organism evidence="2 3">
    <name type="scientific">Plantimonas leprariae</name>
    <dbReference type="NCBI Taxonomy" id="2615207"/>
    <lineage>
        <taxon>Bacteria</taxon>
        <taxon>Pseudomonadati</taxon>
        <taxon>Pseudomonadota</taxon>
        <taxon>Alphaproteobacteria</taxon>
        <taxon>Hyphomicrobiales</taxon>
        <taxon>Aurantimonadaceae</taxon>
        <taxon>Plantimonas</taxon>
    </lineage>
</organism>
<feature type="region of interest" description="Disordered" evidence="1">
    <location>
        <begin position="17"/>
        <end position="49"/>
    </location>
</feature>
<sequence length="99" mass="10534">MTRSREAIPTNWCVASSEPIRRSTTNRSSTPAWSRSTSSTLVPSTSTKRRAHLCADRDVSARRLGTALEGTGVEFIAENGGGAGVRLRKQTEAITAGAT</sequence>
<dbReference type="Proteomes" id="UP000432089">
    <property type="component" value="Unassembled WGS sequence"/>
</dbReference>
<comment type="caution">
    <text evidence="2">The sequence shown here is derived from an EMBL/GenBank/DDBJ whole genome shotgun (WGS) entry which is preliminary data.</text>
</comment>
<evidence type="ECO:0000256" key="1">
    <source>
        <dbReference type="SAM" id="MobiDB-lite"/>
    </source>
</evidence>